<comment type="similarity">
    <text evidence="7">Belongs to the glycosyltransferase 87 family.</text>
</comment>
<dbReference type="Proteomes" id="UP001596292">
    <property type="component" value="Unassembled WGS sequence"/>
</dbReference>
<feature type="transmembrane region" description="Helical" evidence="8">
    <location>
        <begin position="358"/>
        <end position="377"/>
    </location>
</feature>
<keyword evidence="2" id="KW-1003">Cell membrane</keyword>
<evidence type="ECO:0000256" key="7">
    <source>
        <dbReference type="ARBA" id="ARBA00024033"/>
    </source>
</evidence>
<dbReference type="InterPro" id="IPR018584">
    <property type="entry name" value="GT87"/>
</dbReference>
<keyword evidence="6 8" id="KW-0472">Membrane</keyword>
<feature type="transmembrane region" description="Helical" evidence="8">
    <location>
        <begin position="12"/>
        <end position="31"/>
    </location>
</feature>
<keyword evidence="5 8" id="KW-1133">Transmembrane helix</keyword>
<gene>
    <name evidence="9" type="ORF">ACFQE0_01275</name>
</gene>
<dbReference type="GO" id="GO:0016757">
    <property type="term" value="F:glycosyltransferase activity"/>
    <property type="evidence" value="ECO:0007669"/>
    <property type="project" value="UniProtKB-KW"/>
</dbReference>
<feature type="transmembrane region" description="Helical" evidence="8">
    <location>
        <begin position="176"/>
        <end position="201"/>
    </location>
</feature>
<organism evidence="9 10">
    <name type="scientific">Methylobacterium komagatae</name>
    <dbReference type="NCBI Taxonomy" id="374425"/>
    <lineage>
        <taxon>Bacteria</taxon>
        <taxon>Pseudomonadati</taxon>
        <taxon>Pseudomonadota</taxon>
        <taxon>Alphaproteobacteria</taxon>
        <taxon>Hyphomicrobiales</taxon>
        <taxon>Methylobacteriaceae</taxon>
        <taxon>Methylobacterium</taxon>
    </lineage>
</organism>
<evidence type="ECO:0000313" key="10">
    <source>
        <dbReference type="Proteomes" id="UP001596292"/>
    </source>
</evidence>
<feature type="transmembrane region" description="Helical" evidence="8">
    <location>
        <begin position="300"/>
        <end position="317"/>
    </location>
</feature>
<evidence type="ECO:0000256" key="4">
    <source>
        <dbReference type="ARBA" id="ARBA00022692"/>
    </source>
</evidence>
<evidence type="ECO:0000256" key="2">
    <source>
        <dbReference type="ARBA" id="ARBA00022475"/>
    </source>
</evidence>
<feature type="transmembrane region" description="Helical" evidence="8">
    <location>
        <begin position="51"/>
        <end position="73"/>
    </location>
</feature>
<feature type="transmembrane region" description="Helical" evidence="8">
    <location>
        <begin position="273"/>
        <end position="293"/>
    </location>
</feature>
<protein>
    <submittedName>
        <fullName evidence="9">Glycosyltransferase family 87 protein</fullName>
        <ecNumber evidence="9">2.4.-.-</ecNumber>
    </submittedName>
</protein>
<evidence type="ECO:0000313" key="9">
    <source>
        <dbReference type="EMBL" id="MFC6788379.1"/>
    </source>
</evidence>
<accession>A0ABW2BDJ1</accession>
<reference evidence="10" key="1">
    <citation type="journal article" date="2019" name="Int. J. Syst. Evol. Microbiol.">
        <title>The Global Catalogue of Microorganisms (GCM) 10K type strain sequencing project: providing services to taxonomists for standard genome sequencing and annotation.</title>
        <authorList>
            <consortium name="The Broad Institute Genomics Platform"/>
            <consortium name="The Broad Institute Genome Sequencing Center for Infectious Disease"/>
            <person name="Wu L."/>
            <person name="Ma J."/>
        </authorList>
    </citation>
    <scope>NUCLEOTIDE SEQUENCE [LARGE SCALE GENOMIC DNA]</scope>
    <source>
        <strain evidence="10">CCUG 48316</strain>
    </source>
</reference>
<name>A0ABW2BDJ1_9HYPH</name>
<evidence type="ECO:0000256" key="8">
    <source>
        <dbReference type="SAM" id="Phobius"/>
    </source>
</evidence>
<keyword evidence="10" id="KW-1185">Reference proteome</keyword>
<keyword evidence="9" id="KW-0328">Glycosyltransferase</keyword>
<feature type="transmembrane region" description="Helical" evidence="8">
    <location>
        <begin position="208"/>
        <end position="231"/>
    </location>
</feature>
<dbReference type="Pfam" id="PF09594">
    <property type="entry name" value="GT87"/>
    <property type="match status" value="1"/>
</dbReference>
<evidence type="ECO:0000256" key="3">
    <source>
        <dbReference type="ARBA" id="ARBA00022679"/>
    </source>
</evidence>
<evidence type="ECO:0000256" key="1">
    <source>
        <dbReference type="ARBA" id="ARBA00004651"/>
    </source>
</evidence>
<dbReference type="EMBL" id="JBHSWN010000001">
    <property type="protein sequence ID" value="MFC6788379.1"/>
    <property type="molecule type" value="Genomic_DNA"/>
</dbReference>
<evidence type="ECO:0000256" key="5">
    <source>
        <dbReference type="ARBA" id="ARBA00022989"/>
    </source>
</evidence>
<proteinExistence type="inferred from homology"/>
<comment type="caution">
    <text evidence="9">The sequence shown here is derived from an EMBL/GenBank/DDBJ whole genome shotgun (WGS) entry which is preliminary data.</text>
</comment>
<dbReference type="EC" id="2.4.-.-" evidence="9"/>
<keyword evidence="4 8" id="KW-0812">Transmembrane</keyword>
<keyword evidence="3 9" id="KW-0808">Transferase</keyword>
<feature type="transmembrane region" description="Helical" evidence="8">
    <location>
        <begin position="323"/>
        <end position="351"/>
    </location>
</feature>
<comment type="subcellular location">
    <subcellularLocation>
        <location evidence="1">Cell membrane</location>
        <topology evidence="1">Multi-pass membrane protein</topology>
    </subcellularLocation>
</comment>
<feature type="transmembrane region" description="Helical" evidence="8">
    <location>
        <begin position="85"/>
        <end position="104"/>
    </location>
</feature>
<sequence>MPIPHLQRREMAILAGGAMISALSWLAMVPWNFHGWMIGAPLGRDFVNFWMAPRLVLSGQGAVLVDLPAYSAAIKTAFGMTRDPLLVFVYPPHALLLFAPFAALPFLPGVLLWTAVNLTGLAVTTRMLLQESPARWPILVACVSPPAVAMMMYGHFGGLLALATTVALIEAGRRPVLAGLCLAFLSTKPQFACAIGLMLLLTGQWRCLVAGAVATLALVVASAGLFGIEVWQRFITVTMPMQSAYITGFDAKMIETSVTAYFAARYSGLPASAAWAIQCVVSAACLAFGVAALRRGARDPGVLVVVILGALVMQPYVSHYDLAIAAPALALLVLGHAPGAAPSTVAAWILVPMARILIVFDLPILGVLVPGALFAQAHRLLRPQGTLVPQRAALDAAA</sequence>
<evidence type="ECO:0000256" key="6">
    <source>
        <dbReference type="ARBA" id="ARBA00023136"/>
    </source>
</evidence>
<dbReference type="RefSeq" id="WP_378966347.1">
    <property type="nucleotide sequence ID" value="NZ_JBHSWN010000001.1"/>
</dbReference>